<reference evidence="1 2" key="1">
    <citation type="submission" date="2015-06" db="EMBL/GenBank/DDBJ databases">
        <authorList>
            <person name="Xie B.-B."/>
            <person name="Rong J.-C."/>
            <person name="Qin Q.-L."/>
            <person name="Zhang Y.-Z."/>
        </authorList>
    </citation>
    <scope>NUCLEOTIDE SEQUENCE [LARGE SCALE GENOMIC DNA]</scope>
    <source>
        <strain evidence="1 2">JCM 20779</strain>
    </source>
</reference>
<organism evidence="1 2">
    <name type="scientific">Pseudoalteromonas piscicida</name>
    <dbReference type="NCBI Taxonomy" id="43662"/>
    <lineage>
        <taxon>Bacteria</taxon>
        <taxon>Pseudomonadati</taxon>
        <taxon>Pseudomonadota</taxon>
        <taxon>Gammaproteobacteria</taxon>
        <taxon>Alteromonadales</taxon>
        <taxon>Pseudoalteromonadaceae</taxon>
        <taxon>Pseudoalteromonas</taxon>
    </lineage>
</organism>
<sequence>MHSDRVWTNERVTDTIWSRLLLKHYFSAHTMGHQLEFMIFARES</sequence>
<name>A0ABN5CJC8_PSEO7</name>
<protein>
    <submittedName>
        <fullName evidence="1">Uncharacterized protein</fullName>
    </submittedName>
</protein>
<dbReference type="EMBL" id="CP011925">
    <property type="protein sequence ID" value="ATD09630.1"/>
    <property type="molecule type" value="Genomic_DNA"/>
</dbReference>
<evidence type="ECO:0000313" key="2">
    <source>
        <dbReference type="Proteomes" id="UP000016521"/>
    </source>
</evidence>
<dbReference type="Proteomes" id="UP000016521">
    <property type="component" value="Chromosome II"/>
</dbReference>
<evidence type="ECO:0000313" key="1">
    <source>
        <dbReference type="EMBL" id="ATD09630.1"/>
    </source>
</evidence>
<keyword evidence="2" id="KW-1185">Reference proteome</keyword>
<gene>
    <name evidence="1" type="ORF">PPIS_b0480</name>
</gene>
<proteinExistence type="predicted"/>
<accession>A0ABN5CJC8</accession>